<dbReference type="InterPro" id="IPR011324">
    <property type="entry name" value="Cytotoxic_necrot_fac-like_cat"/>
</dbReference>
<keyword evidence="1 3" id="KW-0145">Chemotaxis</keyword>
<evidence type="ECO:0000313" key="6">
    <source>
        <dbReference type="Proteomes" id="UP000693972"/>
    </source>
</evidence>
<keyword evidence="6" id="KW-1185">Reference proteome</keyword>
<dbReference type="GO" id="GO:0050568">
    <property type="term" value="F:protein-glutamine glutaminase activity"/>
    <property type="evidence" value="ECO:0007669"/>
    <property type="project" value="UniProtKB-UniRule"/>
</dbReference>
<organism evidence="5">
    <name type="scientific">Gymnodinialimonas phycosphaerae</name>
    <dbReference type="NCBI Taxonomy" id="2841589"/>
    <lineage>
        <taxon>Bacteria</taxon>
        <taxon>Pseudomonadati</taxon>
        <taxon>Pseudomonadota</taxon>
        <taxon>Alphaproteobacteria</taxon>
        <taxon>Rhodobacterales</taxon>
        <taxon>Paracoccaceae</taxon>
        <taxon>Gymnodinialimonas</taxon>
    </lineage>
</organism>
<dbReference type="CDD" id="cd16352">
    <property type="entry name" value="CheD"/>
    <property type="match status" value="1"/>
</dbReference>
<dbReference type="AlphaFoldDB" id="A0A975TYU6"/>
<dbReference type="EMBL" id="JAIMBW010000001">
    <property type="protein sequence ID" value="MBY4892705.1"/>
    <property type="molecule type" value="Genomic_DNA"/>
</dbReference>
<dbReference type="Proteomes" id="UP000693972">
    <property type="component" value="Unassembled WGS sequence"/>
</dbReference>
<dbReference type="EMBL" id="CP078073">
    <property type="protein sequence ID" value="QXL89983.1"/>
    <property type="molecule type" value="Genomic_DNA"/>
</dbReference>
<protein>
    <recommendedName>
        <fullName evidence="3">Probable chemoreceptor glutamine deamidase CheD</fullName>
        <ecNumber evidence="3">3.5.1.44</ecNumber>
    </recommendedName>
</protein>
<evidence type="ECO:0000256" key="3">
    <source>
        <dbReference type="HAMAP-Rule" id="MF_01440"/>
    </source>
</evidence>
<dbReference type="InterPro" id="IPR005659">
    <property type="entry name" value="Chemorcpt_Glu_NH3ase_CheD"/>
</dbReference>
<dbReference type="HAMAP" id="MF_01440">
    <property type="entry name" value="CheD"/>
    <property type="match status" value="1"/>
</dbReference>
<evidence type="ECO:0000313" key="4">
    <source>
        <dbReference type="EMBL" id="MBY4892705.1"/>
    </source>
</evidence>
<keyword evidence="2 3" id="KW-0378">Hydrolase</keyword>
<comment type="similarity">
    <text evidence="3">Belongs to the CheD family.</text>
</comment>
<dbReference type="SUPFAM" id="SSF64438">
    <property type="entry name" value="CNF1/YfiH-like putative cysteine hydrolases"/>
    <property type="match status" value="1"/>
</dbReference>
<gene>
    <name evidence="3" type="primary">cheD</name>
    <name evidence="4" type="ORF">KUL25_08000</name>
    <name evidence="5" type="ORF">KUL25_08005</name>
</gene>
<comment type="catalytic activity">
    <reaction evidence="3">
        <text>L-glutaminyl-[protein] + H2O = L-glutamyl-[protein] + NH4(+)</text>
        <dbReference type="Rhea" id="RHEA:16441"/>
        <dbReference type="Rhea" id="RHEA-COMP:10207"/>
        <dbReference type="Rhea" id="RHEA-COMP:10208"/>
        <dbReference type="ChEBI" id="CHEBI:15377"/>
        <dbReference type="ChEBI" id="CHEBI:28938"/>
        <dbReference type="ChEBI" id="CHEBI:29973"/>
        <dbReference type="ChEBI" id="CHEBI:30011"/>
        <dbReference type="EC" id="3.5.1.44"/>
    </reaction>
</comment>
<comment type="function">
    <text evidence="3">Probably deamidates glutamine residues to glutamate on methyl-accepting chemotaxis receptors (MCPs), playing an important role in chemotaxis.</text>
</comment>
<name>A0A975TYU6_9RHOB</name>
<dbReference type="EC" id="3.5.1.44" evidence="3"/>
<dbReference type="PANTHER" id="PTHR35147:SF3">
    <property type="entry name" value="CHEMORECEPTOR GLUTAMINE DEAMIDASE CHED 1-RELATED"/>
    <property type="match status" value="1"/>
</dbReference>
<evidence type="ECO:0000256" key="1">
    <source>
        <dbReference type="ARBA" id="ARBA00022500"/>
    </source>
</evidence>
<dbReference type="InterPro" id="IPR038592">
    <property type="entry name" value="CheD-like_sf"/>
</dbReference>
<proteinExistence type="inferred from homology"/>
<dbReference type="PANTHER" id="PTHR35147">
    <property type="entry name" value="CHEMORECEPTOR GLUTAMINE DEAMIDASE CHED-RELATED"/>
    <property type="match status" value="1"/>
</dbReference>
<evidence type="ECO:0000256" key="2">
    <source>
        <dbReference type="ARBA" id="ARBA00022801"/>
    </source>
</evidence>
<evidence type="ECO:0000313" key="5">
    <source>
        <dbReference type="EMBL" id="QXL89983.1"/>
    </source>
</evidence>
<dbReference type="GO" id="GO:0006935">
    <property type="term" value="P:chemotaxis"/>
    <property type="evidence" value="ECO:0007669"/>
    <property type="project" value="UniProtKB-UniRule"/>
</dbReference>
<reference evidence="5 6" key="1">
    <citation type="submission" date="2021-07" db="EMBL/GenBank/DDBJ databases">
        <title>Karlodiniumbacter phycospheric gen. nov., sp. nov., a phycosphere bacterium isolated from karlodinium veneficum.</title>
        <authorList>
            <person name="Peng Y."/>
            <person name="Jiang L."/>
            <person name="Lee J."/>
        </authorList>
    </citation>
    <scope>NUCLEOTIDE SEQUENCE</scope>
    <source>
        <strain evidence="5 6">N5</strain>
    </source>
</reference>
<accession>A0A975TYU6</accession>
<dbReference type="Gene3D" id="3.30.1330.200">
    <property type="match status" value="1"/>
</dbReference>
<sequence length="172" mass="18551">MHATPARTTHVMQGQTQVSQDPNEVLTSILGSCVAACVRDPERRIGGMNHFLLPGSDPRDSGNVRYGAKSMEDLINALLRKGADRRRLEVWLFGGANVLGTQTGVGAANSAFAMEFVKTEGFTLRGSDLGGTLGRRIRFTPFKGTAQVALMQKAPIEKPIARKPSGPDIELF</sequence>
<dbReference type="Pfam" id="PF03975">
    <property type="entry name" value="CheD"/>
    <property type="match status" value="1"/>
</dbReference>